<accession>A0A1F6NBQ9</accession>
<dbReference type="EC" id="2.7.7.101" evidence="12"/>
<evidence type="ECO:0000256" key="12">
    <source>
        <dbReference type="HAMAP-Rule" id="MF_00974"/>
    </source>
</evidence>
<keyword evidence="5 12" id="KW-0235">DNA replication</keyword>
<dbReference type="GO" id="GO:0003899">
    <property type="term" value="F:DNA-directed RNA polymerase activity"/>
    <property type="evidence" value="ECO:0007669"/>
    <property type="project" value="UniProtKB-UniRule"/>
</dbReference>
<dbReference type="InterPro" id="IPR019475">
    <property type="entry name" value="DNA_primase_DnaB-bd"/>
</dbReference>
<dbReference type="EMBL" id="MFQK01000003">
    <property type="protein sequence ID" value="OGH81364.1"/>
    <property type="molecule type" value="Genomic_DNA"/>
</dbReference>
<dbReference type="Gene3D" id="3.90.580.10">
    <property type="entry name" value="Zinc finger, CHC2-type domain"/>
    <property type="match status" value="1"/>
</dbReference>
<evidence type="ECO:0000256" key="14">
    <source>
        <dbReference type="PIRSR" id="PIRSR002811-1"/>
    </source>
</evidence>
<dbReference type="Proteomes" id="UP000178726">
    <property type="component" value="Unassembled WGS sequence"/>
</dbReference>
<evidence type="ECO:0000256" key="11">
    <source>
        <dbReference type="ARBA" id="ARBA00023163"/>
    </source>
</evidence>
<gene>
    <name evidence="12" type="primary">dnaG</name>
    <name evidence="16" type="ORF">A3I29_00070</name>
</gene>
<dbReference type="HAMAP" id="MF_00974">
    <property type="entry name" value="DNA_primase_DnaG"/>
    <property type="match status" value="1"/>
</dbReference>
<keyword evidence="8 12" id="KW-0862">Zinc</keyword>
<dbReference type="SUPFAM" id="SSF57783">
    <property type="entry name" value="Zinc beta-ribbon"/>
    <property type="match status" value="1"/>
</dbReference>
<comment type="domain">
    <text evidence="12">Contains an N-terminal zinc-binding domain, a central core domain that contains the primase activity, and a C-terminal DnaB-binding domain.</text>
</comment>
<dbReference type="Gene3D" id="3.40.1360.10">
    <property type="match status" value="1"/>
</dbReference>
<dbReference type="InterPro" id="IPR002694">
    <property type="entry name" value="Znf_CHC2"/>
</dbReference>
<evidence type="ECO:0000256" key="8">
    <source>
        <dbReference type="ARBA" id="ARBA00022833"/>
    </source>
</evidence>
<dbReference type="SUPFAM" id="SSF56731">
    <property type="entry name" value="DNA primase core"/>
    <property type="match status" value="1"/>
</dbReference>
<dbReference type="PROSITE" id="PS50880">
    <property type="entry name" value="TOPRIM"/>
    <property type="match status" value="1"/>
</dbReference>
<dbReference type="Gene3D" id="1.10.860.10">
    <property type="entry name" value="DNAb Helicase, Chain A"/>
    <property type="match status" value="1"/>
</dbReference>
<dbReference type="GO" id="GO:0008270">
    <property type="term" value="F:zinc ion binding"/>
    <property type="evidence" value="ECO:0007669"/>
    <property type="project" value="UniProtKB-UniRule"/>
</dbReference>
<dbReference type="GO" id="GO:0000428">
    <property type="term" value="C:DNA-directed RNA polymerase complex"/>
    <property type="evidence" value="ECO:0007669"/>
    <property type="project" value="UniProtKB-KW"/>
</dbReference>
<keyword evidence="3 12" id="KW-0808">Transferase</keyword>
<keyword evidence="6 12" id="KW-0479">Metal-binding</keyword>
<reference evidence="16 17" key="1">
    <citation type="journal article" date="2016" name="Nat. Commun.">
        <title>Thousands of microbial genomes shed light on interconnected biogeochemical processes in an aquifer system.</title>
        <authorList>
            <person name="Anantharaman K."/>
            <person name="Brown C.T."/>
            <person name="Hug L.A."/>
            <person name="Sharon I."/>
            <person name="Castelle C.J."/>
            <person name="Probst A.J."/>
            <person name="Thomas B.C."/>
            <person name="Singh A."/>
            <person name="Wilkins M.J."/>
            <person name="Karaoz U."/>
            <person name="Brodie E.L."/>
            <person name="Williams K.H."/>
            <person name="Hubbard S.S."/>
            <person name="Banfield J.F."/>
        </authorList>
    </citation>
    <scope>NUCLEOTIDE SEQUENCE [LARGE SCALE GENOMIC DNA]</scope>
</reference>
<evidence type="ECO:0000256" key="10">
    <source>
        <dbReference type="ARBA" id="ARBA00023125"/>
    </source>
</evidence>
<keyword evidence="7 12" id="KW-0863">Zinc-finger</keyword>
<sequence length="596" mass="67059">MADTQLIKDRIDIVQLIGEYIQLKKAGANWKAPCPFHHEKSPSFMVHPEKQIWHCFGCGKGGDIFVFIQEMEGLEFVGALELLAKRAGVEIAAFKNDGSASQRTRLMEINKVAANFYHRVLVELAAAKPARDYLTGRGVEQQTIIDWQIGFIPDQWDLLTKYLVKKGYTYDDLLTVGLTIKRDGADVKSGRGFYDRFRGRVMFPICDVHGNVIGFTGRVLVETEHSGGKYVNTPQSPLYDKSRALYGIHKAKTAIKAKDQAVLVEGQMDVVACHQAGMANVIAASGTALTVEQIKLLKRYTTNLAMAFDADQAGINAGKRGIGVAVEEGMNCQVIQIPTGFAKDADECLKKDKNVWFKAVDTAKDIMDWYFSITLNGFDRTNPQAKQKVADILLVEINRIPHAVERDEWLKRLSEAVDIDINLLRQELKKIPAPKKSGAADTERTAKTASITIPTSQLALFGQEVWSLVIKFPAIYSVARENLKKEYFEEEALVSLYETAESLYNKDNQFDLEAIRHYFHKEGLENVVDVLLLRPYKNFTDINAQEAKQEVISLANRLKDEWRKKRGKELERAISQAEKAGDKIQLEALVREMQIL</sequence>
<keyword evidence="4 12" id="KW-0548">Nucleotidyltransferase</keyword>
<comment type="caution">
    <text evidence="16">The sequence shown here is derived from an EMBL/GenBank/DDBJ whole genome shotgun (WGS) entry which is preliminary data.</text>
</comment>
<dbReference type="InterPro" id="IPR006295">
    <property type="entry name" value="DNA_primase_DnaG"/>
</dbReference>
<dbReference type="PANTHER" id="PTHR30313">
    <property type="entry name" value="DNA PRIMASE"/>
    <property type="match status" value="1"/>
</dbReference>
<evidence type="ECO:0000256" key="3">
    <source>
        <dbReference type="ARBA" id="ARBA00022679"/>
    </source>
</evidence>
<dbReference type="STRING" id="1798689.A3I29_00070"/>
<name>A0A1F6NBQ9_9BACT</name>
<evidence type="ECO:0000256" key="7">
    <source>
        <dbReference type="ARBA" id="ARBA00022771"/>
    </source>
</evidence>
<evidence type="ECO:0000259" key="15">
    <source>
        <dbReference type="PROSITE" id="PS50880"/>
    </source>
</evidence>
<evidence type="ECO:0000313" key="17">
    <source>
        <dbReference type="Proteomes" id="UP000178726"/>
    </source>
</evidence>
<dbReference type="FunFam" id="3.90.580.10:FF:000001">
    <property type="entry name" value="DNA primase"/>
    <property type="match status" value="1"/>
</dbReference>
<dbReference type="CDD" id="cd03364">
    <property type="entry name" value="TOPRIM_DnaG_primases"/>
    <property type="match status" value="1"/>
</dbReference>
<keyword evidence="2 12" id="KW-0639">Primosome</keyword>
<comment type="catalytic activity">
    <reaction evidence="12">
        <text>ssDNA + n NTP = ssDNA/pppN(pN)n-1 hybrid + (n-1) diphosphate.</text>
        <dbReference type="EC" id="2.7.7.101"/>
    </reaction>
</comment>
<protein>
    <recommendedName>
        <fullName evidence="12 13">DNA primase</fullName>
        <ecNumber evidence="12">2.7.7.101</ecNumber>
    </recommendedName>
</protein>
<dbReference type="Pfam" id="PF01807">
    <property type="entry name" value="Zn_ribbon_DnaG"/>
    <property type="match status" value="1"/>
</dbReference>
<dbReference type="GO" id="GO:0005737">
    <property type="term" value="C:cytoplasm"/>
    <property type="evidence" value="ECO:0007669"/>
    <property type="project" value="TreeGrafter"/>
</dbReference>
<evidence type="ECO:0000256" key="2">
    <source>
        <dbReference type="ARBA" id="ARBA00022515"/>
    </source>
</evidence>
<dbReference type="NCBIfam" id="TIGR01391">
    <property type="entry name" value="dnaG"/>
    <property type="match status" value="1"/>
</dbReference>
<comment type="cofactor">
    <cofactor evidence="12 13 14">
        <name>Zn(2+)</name>
        <dbReference type="ChEBI" id="CHEBI:29105"/>
    </cofactor>
    <text evidence="12 13 14">Binds 1 zinc ion per monomer.</text>
</comment>
<dbReference type="SMART" id="SM00493">
    <property type="entry name" value="TOPRIM"/>
    <property type="match status" value="1"/>
</dbReference>
<evidence type="ECO:0000256" key="5">
    <source>
        <dbReference type="ARBA" id="ARBA00022705"/>
    </source>
</evidence>
<evidence type="ECO:0000256" key="13">
    <source>
        <dbReference type="PIRNR" id="PIRNR002811"/>
    </source>
</evidence>
<dbReference type="InterPro" id="IPR034151">
    <property type="entry name" value="TOPRIM_DnaG_bac"/>
</dbReference>
<evidence type="ECO:0000256" key="9">
    <source>
        <dbReference type="ARBA" id="ARBA00022842"/>
    </source>
</evidence>
<feature type="zinc finger region" description="CHC2-type" evidence="12 14">
    <location>
        <begin position="34"/>
        <end position="58"/>
    </location>
</feature>
<dbReference type="Pfam" id="PF13155">
    <property type="entry name" value="Toprim_2"/>
    <property type="match status" value="1"/>
</dbReference>
<evidence type="ECO:0000256" key="1">
    <source>
        <dbReference type="ARBA" id="ARBA00022478"/>
    </source>
</evidence>
<dbReference type="InterPro" id="IPR050219">
    <property type="entry name" value="DnaG_primase"/>
</dbReference>
<evidence type="ECO:0000313" key="16">
    <source>
        <dbReference type="EMBL" id="OGH81364.1"/>
    </source>
</evidence>
<dbReference type="InterPro" id="IPR037068">
    <property type="entry name" value="DNA_primase_core_N_sf"/>
</dbReference>
<dbReference type="GO" id="GO:0006269">
    <property type="term" value="P:DNA replication, synthesis of primer"/>
    <property type="evidence" value="ECO:0007669"/>
    <property type="project" value="UniProtKB-UniRule"/>
</dbReference>
<keyword evidence="11 12" id="KW-0804">Transcription</keyword>
<dbReference type="PIRSF" id="PIRSF002811">
    <property type="entry name" value="DnaG"/>
    <property type="match status" value="1"/>
</dbReference>
<dbReference type="SMART" id="SM00400">
    <property type="entry name" value="ZnF_CHCC"/>
    <property type="match status" value="1"/>
</dbReference>
<dbReference type="InterPro" id="IPR030846">
    <property type="entry name" value="DnaG_bac"/>
</dbReference>
<dbReference type="InterPro" id="IPR013264">
    <property type="entry name" value="DNAG_N"/>
</dbReference>
<comment type="subunit">
    <text evidence="12">Monomer. Interacts with DnaB.</text>
</comment>
<dbReference type="GO" id="GO:0003677">
    <property type="term" value="F:DNA binding"/>
    <property type="evidence" value="ECO:0007669"/>
    <property type="project" value="UniProtKB-KW"/>
</dbReference>
<comment type="function">
    <text evidence="12 13">RNA polymerase that catalyzes the synthesis of short RNA molecules used as primers for DNA polymerase during DNA replication.</text>
</comment>
<evidence type="ECO:0000256" key="4">
    <source>
        <dbReference type="ARBA" id="ARBA00022695"/>
    </source>
</evidence>
<organism evidence="16 17">
    <name type="scientific">Candidatus Magasanikbacteria bacterium RIFCSPLOWO2_02_FULL_44_11</name>
    <dbReference type="NCBI Taxonomy" id="1798689"/>
    <lineage>
        <taxon>Bacteria</taxon>
        <taxon>Candidatus Magasanikiibacteriota</taxon>
    </lineage>
</organism>
<proteinExistence type="inferred from homology"/>
<feature type="domain" description="Toprim" evidence="15">
    <location>
        <begin position="259"/>
        <end position="340"/>
    </location>
</feature>
<dbReference type="InterPro" id="IPR016136">
    <property type="entry name" value="DNA_helicase_N/primase_C"/>
</dbReference>
<keyword evidence="10 12" id="KW-0238">DNA-binding</keyword>
<dbReference type="Pfam" id="PF08275">
    <property type="entry name" value="DNAG_N"/>
    <property type="match status" value="1"/>
</dbReference>
<dbReference type="GO" id="GO:1990077">
    <property type="term" value="C:primosome complex"/>
    <property type="evidence" value="ECO:0007669"/>
    <property type="project" value="UniProtKB-KW"/>
</dbReference>
<dbReference type="AlphaFoldDB" id="A0A1F6NBQ9"/>
<keyword evidence="9" id="KW-0460">Magnesium</keyword>
<dbReference type="InterPro" id="IPR036977">
    <property type="entry name" value="DNA_primase_Znf_CHC2"/>
</dbReference>
<dbReference type="InterPro" id="IPR006171">
    <property type="entry name" value="TOPRIM_dom"/>
</dbReference>
<keyword evidence="1 12" id="KW-0240">DNA-directed RNA polymerase</keyword>
<dbReference type="Gene3D" id="3.90.980.10">
    <property type="entry name" value="DNA primase, catalytic core, N-terminal domain"/>
    <property type="match status" value="1"/>
</dbReference>
<evidence type="ECO:0000256" key="6">
    <source>
        <dbReference type="ARBA" id="ARBA00022723"/>
    </source>
</evidence>
<dbReference type="Pfam" id="PF10410">
    <property type="entry name" value="DnaB_bind"/>
    <property type="match status" value="1"/>
</dbReference>
<dbReference type="PANTHER" id="PTHR30313:SF2">
    <property type="entry name" value="DNA PRIMASE"/>
    <property type="match status" value="1"/>
</dbReference>
<comment type="similarity">
    <text evidence="12 13">Belongs to the DnaG primase family.</text>
</comment>